<proteinExistence type="predicted"/>
<dbReference type="InterPro" id="IPR000477">
    <property type="entry name" value="RT_dom"/>
</dbReference>
<dbReference type="EMBL" id="CACRXK020036040">
    <property type="protein sequence ID" value="CAB4044749.1"/>
    <property type="molecule type" value="Genomic_DNA"/>
</dbReference>
<evidence type="ECO:0000313" key="1">
    <source>
        <dbReference type="EMBL" id="CAB4044749.1"/>
    </source>
</evidence>
<accession>A0A7D9MBE7</accession>
<keyword evidence="2" id="KW-1185">Reference proteome</keyword>
<feature type="non-terminal residue" evidence="1">
    <location>
        <position position="146"/>
    </location>
</feature>
<dbReference type="PROSITE" id="PS50878">
    <property type="entry name" value="RT_POL"/>
    <property type="match status" value="1"/>
</dbReference>
<dbReference type="SUPFAM" id="SSF56672">
    <property type="entry name" value="DNA/RNA polymerases"/>
    <property type="match status" value="1"/>
</dbReference>
<reference evidence="1" key="1">
    <citation type="submission" date="2020-04" db="EMBL/GenBank/DDBJ databases">
        <authorList>
            <person name="Alioto T."/>
            <person name="Alioto T."/>
            <person name="Gomez Garrido J."/>
        </authorList>
    </citation>
    <scope>NUCLEOTIDE SEQUENCE</scope>
    <source>
        <strain evidence="1">A484AB</strain>
    </source>
</reference>
<dbReference type="Proteomes" id="UP001152795">
    <property type="component" value="Unassembled WGS sequence"/>
</dbReference>
<name>A0A7D9MBE7_PARCT</name>
<dbReference type="InterPro" id="IPR043502">
    <property type="entry name" value="DNA/RNA_pol_sf"/>
</dbReference>
<dbReference type="AlphaFoldDB" id="A0A7D9MBE7"/>
<dbReference type="Pfam" id="PF00078">
    <property type="entry name" value="RVT_1"/>
    <property type="match status" value="1"/>
</dbReference>
<sequence length="146" mass="16806">MDNGDLNGVVFLDTRKAFDSINHNILLRKMKEQFGVLNIELKWFESYISNREQVCFVNGMMSTPRNLVCGVPQGSILGPLLFLLYINDLPNNLKNTIPCLYADDTQIFSSDNDYQHLVFNLNSDLNNISQWLKQNKLQHHSSKTKL</sequence>
<comment type="caution">
    <text evidence="1">The sequence shown here is derived from an EMBL/GenBank/DDBJ whole genome shotgun (WGS) entry which is preliminary data.</text>
</comment>
<organism evidence="1 2">
    <name type="scientific">Paramuricea clavata</name>
    <name type="common">Red gorgonian</name>
    <name type="synonym">Violescent sea-whip</name>
    <dbReference type="NCBI Taxonomy" id="317549"/>
    <lineage>
        <taxon>Eukaryota</taxon>
        <taxon>Metazoa</taxon>
        <taxon>Cnidaria</taxon>
        <taxon>Anthozoa</taxon>
        <taxon>Octocorallia</taxon>
        <taxon>Malacalcyonacea</taxon>
        <taxon>Plexauridae</taxon>
        <taxon>Paramuricea</taxon>
    </lineage>
</organism>
<protein>
    <submittedName>
        <fullName evidence="1">Uncharacterized protein</fullName>
    </submittedName>
</protein>
<evidence type="ECO:0000313" key="2">
    <source>
        <dbReference type="Proteomes" id="UP001152795"/>
    </source>
</evidence>
<dbReference type="PANTHER" id="PTHR33332">
    <property type="entry name" value="REVERSE TRANSCRIPTASE DOMAIN-CONTAINING PROTEIN"/>
    <property type="match status" value="1"/>
</dbReference>
<dbReference type="OrthoDB" id="3261222at2759"/>
<gene>
    <name evidence="1" type="ORF">PACLA_8A043379</name>
</gene>